<feature type="transmembrane region" description="Helical" evidence="8">
    <location>
        <begin position="79"/>
        <end position="100"/>
    </location>
</feature>
<evidence type="ECO:0000256" key="8">
    <source>
        <dbReference type="SAM" id="Phobius"/>
    </source>
</evidence>
<dbReference type="Gene3D" id="3.30.870.10">
    <property type="entry name" value="Endonuclease Chain A"/>
    <property type="match status" value="2"/>
</dbReference>
<dbReference type="Proteomes" id="UP000233256">
    <property type="component" value="Unassembled WGS sequence"/>
</dbReference>
<dbReference type="SMART" id="SM00155">
    <property type="entry name" value="PLDc"/>
    <property type="match status" value="2"/>
</dbReference>
<dbReference type="PROSITE" id="PS50035">
    <property type="entry name" value="PLD"/>
    <property type="match status" value="2"/>
</dbReference>
<dbReference type="InterPro" id="IPR051406">
    <property type="entry name" value="PLD_domain"/>
</dbReference>
<comment type="caution">
    <text evidence="10">The sequence shown here is derived from an EMBL/GenBank/DDBJ whole genome shotgun (WGS) entry which is preliminary data.</text>
</comment>
<keyword evidence="4" id="KW-0378">Hydrolase</keyword>
<gene>
    <name evidence="10" type="ORF">CVV64_09140</name>
</gene>
<dbReference type="PANTHER" id="PTHR43856:SF1">
    <property type="entry name" value="MITOCHONDRIAL CARDIOLIPIN HYDROLASE"/>
    <property type="match status" value="1"/>
</dbReference>
<evidence type="ECO:0000259" key="9">
    <source>
        <dbReference type="PROSITE" id="PS50035"/>
    </source>
</evidence>
<evidence type="ECO:0000256" key="2">
    <source>
        <dbReference type="ARBA" id="ARBA00008664"/>
    </source>
</evidence>
<dbReference type="InterPro" id="IPR001736">
    <property type="entry name" value="PLipase_D/transphosphatidylase"/>
</dbReference>
<dbReference type="Gene3D" id="2.60.40.1120">
    <property type="entry name" value="Carboxypeptidase-like, regulatory domain"/>
    <property type="match status" value="1"/>
</dbReference>
<dbReference type="InterPro" id="IPR008969">
    <property type="entry name" value="CarboxyPept-like_regulatory"/>
</dbReference>
<name>A0A2N1PQB0_9BACT</name>
<reference evidence="10 11" key="1">
    <citation type="journal article" date="2017" name="ISME J.">
        <title>Potential for microbial H2 and metal transformations associated with novel bacteria and archaea in deep terrestrial subsurface sediments.</title>
        <authorList>
            <person name="Hernsdorf A.W."/>
            <person name="Amano Y."/>
            <person name="Miyakawa K."/>
            <person name="Ise K."/>
            <person name="Suzuki Y."/>
            <person name="Anantharaman K."/>
            <person name="Probst A."/>
            <person name="Burstein D."/>
            <person name="Thomas B.C."/>
            <person name="Banfield J.F."/>
        </authorList>
    </citation>
    <scope>NUCLEOTIDE SEQUENCE [LARGE SCALE GENOMIC DNA]</scope>
    <source>
        <strain evidence="10">HGW-Wallbacteria-1</strain>
    </source>
</reference>
<dbReference type="InterPro" id="IPR025202">
    <property type="entry name" value="PLD-like_dom"/>
</dbReference>
<feature type="domain" description="PLD phosphodiesterase" evidence="9">
    <location>
        <begin position="348"/>
        <end position="375"/>
    </location>
</feature>
<evidence type="ECO:0000256" key="1">
    <source>
        <dbReference type="ARBA" id="ARBA00000798"/>
    </source>
</evidence>
<dbReference type="Pfam" id="PF13091">
    <property type="entry name" value="PLDc_2"/>
    <property type="match status" value="2"/>
</dbReference>
<sequence>MRRQKPFPVHSIFTGKNDDESDQFRKTRRIPEYYRKALHMNGSYITKGMTKRFIKEGNPALSESSAAKSASPSMNSLRIPLLTLLILLFALPSVFGLGQFPPGDIWFPPVDRGDLKLKELLDSALMEIKFAFYDIKNDTIGQAILSAKARGILVKVVTDDDNAGSTSYVDEFEAAGIEVKRDSGAGLMHNKFAIIDNRYVWTGSYNVTDNGTFRNNNNAILIDDVMLANNFRVEFDEMFDNEQFGAGSPANTPNPVLSVNGVTVETYFSPDDGVTAKIVAEIGKATSFIYFEAFSFTSDPIFTALKERHDAGVYVKGIFETQQDSAASKYSKYKPLKRVGADVILDTNPNNMHNKLFIIDGNTLITGSFNFSASAEEKNDEAILIIRNTDVSTRYVTEFHRLFNLFTQGESVRGFVKNSATGTLVSGARVANLTTGSVTASDDLGWYRFLNVNSVNYRIRVENDGYFAYEGNLVEPVERHDVSLIQISDFGSVRGVVKNTSGIAVEGAAIEIRHTSATGVVTLLRAVSDANGAFTLQRVPAYMTAQDGLAVKISRQGFIDVNLVNRQVPKDGILDLGTQILGTNFRIGGFMNPVMEEYAIITVKDNSGSTTVPRVRVTQNNYVPVDVTMSLIPKTGFFTGPLKILPRYTGAAEIDVNDGQGRGSLHVFVLEPRTGTTVEASGKISVVFSPGSIVDTFTGILACDTDAEDELKGISGARVLSQAMSVTPTIRLAGQGMRVQMSLSGNEEITSAGSSRSSAVSSDASGSGGRVWLMHRSPGRSWQVIGSGDSESAVVTGQCMETGTWCLVEDNSAPAARVDETRPGVRDDGTQIYRVSVSDPISGVNWSGLQGFLGSRPIQVNALPEQNVALLMVSPSELSFGSEESGGSPEIQFSYSDLAGNKATLKIAALATADDLLTNVVTWPSPVRRGEKLTFRYSLAEPSLVRIHIYDSAADRIASPVSDDRSAGVNERDVWDLTDADGLSVPNGTYFFSIEARGASGRIQRRTGKFALLR</sequence>
<comment type="catalytic activity">
    <reaction evidence="1">
        <text>a 1,2-diacyl-sn-glycero-3-phosphocholine + H2O = a 1,2-diacyl-sn-glycero-3-phosphate + choline + H(+)</text>
        <dbReference type="Rhea" id="RHEA:14445"/>
        <dbReference type="ChEBI" id="CHEBI:15354"/>
        <dbReference type="ChEBI" id="CHEBI:15377"/>
        <dbReference type="ChEBI" id="CHEBI:15378"/>
        <dbReference type="ChEBI" id="CHEBI:57643"/>
        <dbReference type="ChEBI" id="CHEBI:58608"/>
        <dbReference type="EC" id="3.1.4.4"/>
    </reaction>
</comment>
<evidence type="ECO:0000313" key="10">
    <source>
        <dbReference type="EMBL" id="PKK90518.1"/>
    </source>
</evidence>
<dbReference type="PANTHER" id="PTHR43856">
    <property type="entry name" value="CARDIOLIPIN HYDROLASE"/>
    <property type="match status" value="1"/>
</dbReference>
<feature type="compositionally biased region" description="Low complexity" evidence="7">
    <location>
        <begin position="751"/>
        <end position="765"/>
    </location>
</feature>
<accession>A0A2N1PQB0</accession>
<dbReference type="GO" id="GO:0006793">
    <property type="term" value="P:phosphorus metabolic process"/>
    <property type="evidence" value="ECO:0007669"/>
    <property type="project" value="UniProtKB-ARBA"/>
</dbReference>
<comment type="similarity">
    <text evidence="2">Belongs to the phospholipase D family.</text>
</comment>
<evidence type="ECO:0000256" key="7">
    <source>
        <dbReference type="SAM" id="MobiDB-lite"/>
    </source>
</evidence>
<keyword evidence="6" id="KW-0443">Lipid metabolism</keyword>
<dbReference type="Gene3D" id="2.60.40.4070">
    <property type="match status" value="1"/>
</dbReference>
<feature type="domain" description="PLD phosphodiesterase" evidence="9">
    <location>
        <begin position="184"/>
        <end position="211"/>
    </location>
</feature>
<keyword evidence="8" id="KW-0812">Transmembrane</keyword>
<keyword evidence="5" id="KW-0442">Lipid degradation</keyword>
<protein>
    <recommendedName>
        <fullName evidence="3">phospholipase D</fullName>
        <ecNumber evidence="3">3.1.4.4</ecNumber>
    </recommendedName>
</protein>
<feature type="region of interest" description="Disordered" evidence="7">
    <location>
        <begin position="746"/>
        <end position="768"/>
    </location>
</feature>
<evidence type="ECO:0000256" key="5">
    <source>
        <dbReference type="ARBA" id="ARBA00022963"/>
    </source>
</evidence>
<dbReference type="SUPFAM" id="SSF56024">
    <property type="entry name" value="Phospholipase D/nuclease"/>
    <property type="match status" value="2"/>
</dbReference>
<evidence type="ECO:0000256" key="6">
    <source>
        <dbReference type="ARBA" id="ARBA00023098"/>
    </source>
</evidence>
<dbReference type="GO" id="GO:0016891">
    <property type="term" value="F:RNA endonuclease activity producing 5'-phosphomonoesters, hydrolytic mechanism"/>
    <property type="evidence" value="ECO:0007669"/>
    <property type="project" value="TreeGrafter"/>
</dbReference>
<feature type="region of interest" description="Disordered" evidence="7">
    <location>
        <begin position="1"/>
        <end position="22"/>
    </location>
</feature>
<keyword evidence="8" id="KW-1133">Transmembrane helix</keyword>
<organism evidence="10 11">
    <name type="scientific">Candidatus Wallbacteria bacterium HGW-Wallbacteria-1</name>
    <dbReference type="NCBI Taxonomy" id="2013854"/>
    <lineage>
        <taxon>Bacteria</taxon>
        <taxon>Candidatus Walliibacteriota</taxon>
    </lineage>
</organism>
<evidence type="ECO:0000256" key="3">
    <source>
        <dbReference type="ARBA" id="ARBA00012027"/>
    </source>
</evidence>
<evidence type="ECO:0000256" key="4">
    <source>
        <dbReference type="ARBA" id="ARBA00022801"/>
    </source>
</evidence>
<dbReference type="EC" id="3.1.4.4" evidence="3"/>
<proteinExistence type="inferred from homology"/>
<dbReference type="CDD" id="cd09116">
    <property type="entry name" value="PLDc_Nuc_like"/>
    <property type="match status" value="1"/>
</dbReference>
<dbReference type="GO" id="GO:0004630">
    <property type="term" value="F:phospholipase D activity"/>
    <property type="evidence" value="ECO:0007669"/>
    <property type="project" value="UniProtKB-EC"/>
</dbReference>
<dbReference type="SUPFAM" id="SSF49464">
    <property type="entry name" value="Carboxypeptidase regulatory domain-like"/>
    <property type="match status" value="2"/>
</dbReference>
<dbReference type="EMBL" id="PGXC01000005">
    <property type="protein sequence ID" value="PKK90518.1"/>
    <property type="molecule type" value="Genomic_DNA"/>
</dbReference>
<keyword evidence="8" id="KW-0472">Membrane</keyword>
<dbReference type="GO" id="GO:0016042">
    <property type="term" value="P:lipid catabolic process"/>
    <property type="evidence" value="ECO:0007669"/>
    <property type="project" value="UniProtKB-KW"/>
</dbReference>
<evidence type="ECO:0000313" key="11">
    <source>
        <dbReference type="Proteomes" id="UP000233256"/>
    </source>
</evidence>
<dbReference type="AlphaFoldDB" id="A0A2N1PQB0"/>